<protein>
    <submittedName>
        <fullName evidence="6">Putative coA-substrate-specific enzyme activase, putative domain protein</fullName>
    </submittedName>
</protein>
<dbReference type="InterPro" id="IPR051805">
    <property type="entry name" value="Dehydratase_Activator_Redct"/>
</dbReference>
<reference evidence="6 7" key="1">
    <citation type="journal article" date="2013" name="J. Bacteriol.">
        <title>Roles of HynAB and Ech, the only two hydrogenases found in the model sulfate reducer Desulfovibrio gigas.</title>
        <authorList>
            <person name="Morais-Silva F.O."/>
            <person name="Santos C.I."/>
            <person name="Rodrigues R."/>
            <person name="Pereira I.A."/>
            <person name="Rodrigues-Pousada C."/>
        </authorList>
    </citation>
    <scope>NUCLEOTIDE SEQUENCE [LARGE SCALE GENOMIC DNA]</scope>
    <source>
        <strain evidence="7">ATCC 19364 / DSM 1382 / NCIMB 9332 / VKM B-1759</strain>
    </source>
</reference>
<dbReference type="NCBIfam" id="TIGR00241">
    <property type="entry name" value="CoA_E_activ"/>
    <property type="match status" value="1"/>
</dbReference>
<dbReference type="PATRIC" id="fig|1121448.10.peg.1308"/>
<proteinExistence type="predicted"/>
<dbReference type="HOGENOM" id="CLU_066597_0_0_7"/>
<evidence type="ECO:0000313" key="7">
    <source>
        <dbReference type="Proteomes" id="UP000016587"/>
    </source>
</evidence>
<keyword evidence="7" id="KW-1185">Reference proteome</keyword>
<evidence type="ECO:0000313" key="6">
    <source>
        <dbReference type="EMBL" id="AGW13162.1"/>
    </source>
</evidence>
<comment type="cofactor">
    <cofactor evidence="1">
        <name>[4Fe-4S] cluster</name>
        <dbReference type="ChEBI" id="CHEBI:49883"/>
    </cofactor>
</comment>
<dbReference type="RefSeq" id="WP_021759954.1">
    <property type="nucleotide sequence ID" value="NC_022444.1"/>
</dbReference>
<dbReference type="EMBL" id="CP006585">
    <property type="protein sequence ID" value="AGW13162.1"/>
    <property type="molecule type" value="Genomic_DNA"/>
</dbReference>
<evidence type="ECO:0000256" key="4">
    <source>
        <dbReference type="ARBA" id="ARBA00023014"/>
    </source>
</evidence>
<evidence type="ECO:0000256" key="3">
    <source>
        <dbReference type="ARBA" id="ARBA00023004"/>
    </source>
</evidence>
<dbReference type="AlphaFoldDB" id="T2GB88"/>
<dbReference type="InterPro" id="IPR008275">
    <property type="entry name" value="CoA_E_activase_dom"/>
</dbReference>
<keyword evidence="2" id="KW-0479">Metal-binding</keyword>
<feature type="domain" description="ATPase BadF/BadG/BcrA/BcrD type" evidence="5">
    <location>
        <begin position="8"/>
        <end position="256"/>
    </location>
</feature>
<dbReference type="OrthoDB" id="9177882at2"/>
<dbReference type="PANTHER" id="PTHR32329:SF2">
    <property type="entry name" value="BIFUNCTIONAL PROTEIN [INCLUDES 2-HYDROXYACYL-COA DEHYDRATASE (N-TER) AND ITS ACTIVATOR DOMAIN (C_TERM)"/>
    <property type="match status" value="1"/>
</dbReference>
<dbReference type="PANTHER" id="PTHR32329">
    <property type="entry name" value="BIFUNCTIONAL PROTEIN [INCLUDES 2-HYDROXYACYL-COA DEHYDRATASE (N-TER) AND ITS ACTIVATOR DOMAIN (C_TERM)-RELATED"/>
    <property type="match status" value="1"/>
</dbReference>
<evidence type="ECO:0000259" key="5">
    <source>
        <dbReference type="Pfam" id="PF01869"/>
    </source>
</evidence>
<dbReference type="KEGG" id="dgg:DGI_1311"/>
<dbReference type="GO" id="GO:0051536">
    <property type="term" value="F:iron-sulfur cluster binding"/>
    <property type="evidence" value="ECO:0007669"/>
    <property type="project" value="UniProtKB-KW"/>
</dbReference>
<dbReference type="Pfam" id="PF01869">
    <property type="entry name" value="BcrAD_BadFG"/>
    <property type="match status" value="1"/>
</dbReference>
<keyword evidence="4" id="KW-0411">Iron-sulfur</keyword>
<dbReference type="Gene3D" id="3.30.420.40">
    <property type="match status" value="2"/>
</dbReference>
<dbReference type="InterPro" id="IPR002731">
    <property type="entry name" value="ATPase_BadF"/>
</dbReference>
<dbReference type="Proteomes" id="UP000016587">
    <property type="component" value="Chromosome"/>
</dbReference>
<dbReference type="STRING" id="1121448.DGI_1311"/>
<dbReference type="SUPFAM" id="SSF53067">
    <property type="entry name" value="Actin-like ATPase domain"/>
    <property type="match status" value="1"/>
</dbReference>
<accession>T2GB88</accession>
<dbReference type="CDD" id="cd24036">
    <property type="entry name" value="ASKHA_NBD_BcrAD_BadFG_HgdC_HadI"/>
    <property type="match status" value="1"/>
</dbReference>
<reference evidence="7" key="2">
    <citation type="submission" date="2013-07" db="EMBL/GenBank/DDBJ databases">
        <authorList>
            <person name="Morais-Silva F.O."/>
            <person name="Rezende A.M."/>
            <person name="Pimentel C."/>
            <person name="Resende D.M."/>
            <person name="Santos C.I."/>
            <person name="Clemente C."/>
            <person name="de Oliveira L.M."/>
            <person name="da Silva S.M."/>
            <person name="Costa D.A."/>
            <person name="Varela-Raposo A."/>
            <person name="Horacio E.C.A."/>
            <person name="Matos M."/>
            <person name="Flores O."/>
            <person name="Ruiz J.C."/>
            <person name="Rodrigues-Pousada C."/>
        </authorList>
    </citation>
    <scope>NUCLEOTIDE SEQUENCE [LARGE SCALE GENOMIC DNA]</scope>
    <source>
        <strain evidence="7">ATCC 19364 / DSM 1382 / NCIMB 9332 / VKM B-1759</strain>
    </source>
</reference>
<sequence>MTPSLVAGIDIGSTATKCVILHAQDLSILATAIAPTGWSPREAGEAVLAEGLARVNGLREALGAVVVTGYGRKALPGLGKAMTEISCHARGAHFLQQQARLVLDIGGQDSKIIQLGPDGQVLDFVMNDKCAAGTGRFVANMAAALGMTLEELAAAGLAGTPVQLSSMCAVFAESEIIGSIARGAAPADLAAGIFQSIARRLKALLGRFAPGQPCVFTGGLACNAHIAALLSRHLEQPITPAPWPQHAGAVGAALFAATS</sequence>
<dbReference type="eggNOG" id="COG1924">
    <property type="taxonomic scope" value="Bacteria"/>
</dbReference>
<dbReference type="InterPro" id="IPR043129">
    <property type="entry name" value="ATPase_NBD"/>
</dbReference>
<keyword evidence="3" id="KW-0408">Iron</keyword>
<evidence type="ECO:0000256" key="1">
    <source>
        <dbReference type="ARBA" id="ARBA00001966"/>
    </source>
</evidence>
<name>T2GB88_MEGG1</name>
<organism evidence="6 7">
    <name type="scientific">Megalodesulfovibrio gigas (strain ATCC 19364 / DSM 1382 / NCIMB 9332 / VKM B-1759)</name>
    <name type="common">Desulfovibrio gigas</name>
    <dbReference type="NCBI Taxonomy" id="1121448"/>
    <lineage>
        <taxon>Bacteria</taxon>
        <taxon>Pseudomonadati</taxon>
        <taxon>Thermodesulfobacteriota</taxon>
        <taxon>Desulfovibrionia</taxon>
        <taxon>Desulfovibrionales</taxon>
        <taxon>Desulfovibrionaceae</taxon>
        <taxon>Megalodesulfovibrio</taxon>
    </lineage>
</organism>
<evidence type="ECO:0000256" key="2">
    <source>
        <dbReference type="ARBA" id="ARBA00022723"/>
    </source>
</evidence>
<gene>
    <name evidence="6" type="ORF">DGI_1311</name>
</gene>
<dbReference type="GO" id="GO:0046872">
    <property type="term" value="F:metal ion binding"/>
    <property type="evidence" value="ECO:0007669"/>
    <property type="project" value="UniProtKB-KW"/>
</dbReference>